<dbReference type="EC" id="2.8.1.11" evidence="14"/>
<dbReference type="Gene3D" id="3.40.250.10">
    <property type="entry name" value="Rhodanese-like domain"/>
    <property type="match status" value="1"/>
</dbReference>
<dbReference type="PROSITE" id="PS50206">
    <property type="entry name" value="RHODANESE_3"/>
    <property type="match status" value="1"/>
</dbReference>
<comment type="catalytic activity">
    <reaction evidence="14">
        <text>[molybdopterin-synthase sulfur-carrier protein]-C-terminal Gly-Gly-AMP + S-sulfanyl-L-cysteinyl-[cysteine desulfurase] + AH2 = [molybdopterin-synthase sulfur-carrier protein]-C-terminal-Gly-aminoethanethioate + L-cysteinyl-[cysteine desulfurase] + A + AMP + 2 H(+)</text>
        <dbReference type="Rhea" id="RHEA:48612"/>
        <dbReference type="Rhea" id="RHEA-COMP:12157"/>
        <dbReference type="Rhea" id="RHEA-COMP:12158"/>
        <dbReference type="Rhea" id="RHEA-COMP:12159"/>
        <dbReference type="Rhea" id="RHEA-COMP:19907"/>
        <dbReference type="ChEBI" id="CHEBI:13193"/>
        <dbReference type="ChEBI" id="CHEBI:15378"/>
        <dbReference type="ChEBI" id="CHEBI:17499"/>
        <dbReference type="ChEBI" id="CHEBI:29950"/>
        <dbReference type="ChEBI" id="CHEBI:61963"/>
        <dbReference type="ChEBI" id="CHEBI:90618"/>
        <dbReference type="ChEBI" id="CHEBI:232372"/>
        <dbReference type="ChEBI" id="CHEBI:456215"/>
        <dbReference type="EC" id="2.8.1.11"/>
    </reaction>
</comment>
<evidence type="ECO:0000256" key="14">
    <source>
        <dbReference type="HAMAP-Rule" id="MF_03049"/>
    </source>
</evidence>
<evidence type="ECO:0000256" key="6">
    <source>
        <dbReference type="ARBA" id="ARBA00022723"/>
    </source>
</evidence>
<dbReference type="PANTHER" id="PTHR10953:SF102">
    <property type="entry name" value="ADENYLYLTRANSFERASE AND SULFURTRANSFERASE MOCS3"/>
    <property type="match status" value="1"/>
</dbReference>
<feature type="binding site" evidence="14">
    <location>
        <position position="145"/>
    </location>
    <ligand>
        <name>ATP</name>
        <dbReference type="ChEBI" id="CHEBI:30616"/>
    </ligand>
</feature>
<evidence type="ECO:0000259" key="17">
    <source>
        <dbReference type="PROSITE" id="PS50206"/>
    </source>
</evidence>
<dbReference type="AlphaFoldDB" id="A0A6A6B919"/>
<accession>A0A6A6B919</accession>
<dbReference type="GO" id="GO:0046872">
    <property type="term" value="F:metal ion binding"/>
    <property type="evidence" value="ECO:0007669"/>
    <property type="project" value="UniProtKB-KW"/>
</dbReference>
<feature type="binding site" evidence="14">
    <location>
        <begin position="173"/>
        <end position="177"/>
    </location>
    <ligand>
        <name>ATP</name>
        <dbReference type="ChEBI" id="CHEBI:30616"/>
    </ligand>
</feature>
<dbReference type="HAMAP" id="MF_03049">
    <property type="entry name" value="MOCS3_Uba4"/>
    <property type="match status" value="1"/>
</dbReference>
<feature type="binding site" evidence="14">
    <location>
        <position position="287"/>
    </location>
    <ligand>
        <name>Zn(2+)</name>
        <dbReference type="ChEBI" id="CHEBI:29105"/>
    </ligand>
</feature>
<dbReference type="GO" id="GO:0005524">
    <property type="term" value="F:ATP binding"/>
    <property type="evidence" value="ECO:0007669"/>
    <property type="project" value="UniProtKB-KW"/>
</dbReference>
<dbReference type="UniPathway" id="UPA00344"/>
<feature type="coiled-coil region" evidence="15">
    <location>
        <begin position="9"/>
        <end position="36"/>
    </location>
</feature>
<dbReference type="SUPFAM" id="SSF69572">
    <property type="entry name" value="Activating enzymes of the ubiquitin-like proteins"/>
    <property type="match status" value="1"/>
</dbReference>
<gene>
    <name evidence="14" type="primary">uba4</name>
    <name evidence="14" type="synonym">cnxF</name>
    <name evidence="18" type="ORF">K452DRAFT_360051</name>
</gene>
<evidence type="ECO:0000256" key="7">
    <source>
        <dbReference type="ARBA" id="ARBA00022741"/>
    </source>
</evidence>
<keyword evidence="4 14" id="KW-0819">tRNA processing</keyword>
<name>A0A6A6B919_9PEZI</name>
<evidence type="ECO:0000313" key="18">
    <source>
        <dbReference type="EMBL" id="KAF2139795.1"/>
    </source>
</evidence>
<dbReference type="PANTHER" id="PTHR10953">
    <property type="entry name" value="UBIQUITIN-ACTIVATING ENZYME E1"/>
    <property type="match status" value="1"/>
</dbReference>
<dbReference type="InterPro" id="IPR028885">
    <property type="entry name" value="MOCS3/Uba4"/>
</dbReference>
<keyword evidence="7 14" id="KW-0547">Nucleotide-binding</keyword>
<dbReference type="EMBL" id="ML995491">
    <property type="protein sequence ID" value="KAF2139795.1"/>
    <property type="molecule type" value="Genomic_DNA"/>
</dbReference>
<sequence>MGAPLSATVASLQREISACERQLELLRAQLADAEAAAAASASYTEHDDALLSSAIDGGFPVEWQGETMAALAPPHTHTHTHAHTHNTAAASSGDDDDNAPTTTTPWPLSAEEYRRYGRQLIMPEVGLRGQQRLRAARVLVVGAGGLGCPAAAYLAGAGVGALGLVDGDTVEESNLHRQILHSSLKVGMGKVESAVASLRALNPLVRYHTHRHRLAPSNALALVADYDVVLDCTDTPASRYLISDACVLQRKPLVSASALRTEGQLMVLNSPARAPGDPTGGGPCYRCVFPRPPPPETVVSCGEGGILGPVVGVMGVLQALETIKLIASGGLETDLSSTATPTTPPPTPPNPPAKPSLLLFSSTAHPPFRSVTLRARKPTCATCSAQATITPAALTSGSLDYVQFCGLSLPISTLAADERLAPAEYAAAVRERRPHVLLDVRERVQFELAHLRGSVNVPWSVLGGVVVGGKGMGVGGGLGSGEGKMGGLGGGGERDREQKENNNEPAWLQNLRALPTSTPIVVACRLGNDSQLAVRKLQALGLGGGGGGVGREEEGMEGVEGASECENSSDGPDGDGEGEGRRRIVDLRGGLSAWRRDVDAGFPDY</sequence>
<keyword evidence="2 14" id="KW-0963">Cytoplasm</keyword>
<dbReference type="GO" id="GO:0005829">
    <property type="term" value="C:cytosol"/>
    <property type="evidence" value="ECO:0007669"/>
    <property type="project" value="UniProtKB-SubCell"/>
</dbReference>
<feature type="binding site" evidence="14">
    <location>
        <position position="284"/>
    </location>
    <ligand>
        <name>Zn(2+)</name>
        <dbReference type="ChEBI" id="CHEBI:29105"/>
    </ligand>
</feature>
<keyword evidence="6 14" id="KW-0479">Metal-binding</keyword>
<feature type="region of interest" description="Disordered" evidence="16">
    <location>
        <begin position="477"/>
        <end position="501"/>
    </location>
</feature>
<organism evidence="18 19">
    <name type="scientific">Aplosporella prunicola CBS 121167</name>
    <dbReference type="NCBI Taxonomy" id="1176127"/>
    <lineage>
        <taxon>Eukaryota</taxon>
        <taxon>Fungi</taxon>
        <taxon>Dikarya</taxon>
        <taxon>Ascomycota</taxon>
        <taxon>Pezizomycotina</taxon>
        <taxon>Dothideomycetes</taxon>
        <taxon>Dothideomycetes incertae sedis</taxon>
        <taxon>Botryosphaeriales</taxon>
        <taxon>Aplosporellaceae</taxon>
        <taxon>Aplosporella</taxon>
    </lineage>
</organism>
<feature type="binding site" evidence="14">
    <location>
        <position position="166"/>
    </location>
    <ligand>
        <name>ATP</name>
        <dbReference type="ChEBI" id="CHEBI:30616"/>
    </ligand>
</feature>
<dbReference type="GO" id="GO:0032447">
    <property type="term" value="P:protein urmylation"/>
    <property type="evidence" value="ECO:0007669"/>
    <property type="project" value="TreeGrafter"/>
</dbReference>
<dbReference type="GO" id="GO:0061604">
    <property type="term" value="F:molybdopterin-synthase sulfurtransferase activity"/>
    <property type="evidence" value="ECO:0007669"/>
    <property type="project" value="UniProtKB-EC"/>
</dbReference>
<dbReference type="InterPro" id="IPR045886">
    <property type="entry name" value="ThiF/MoeB/HesA"/>
</dbReference>
<evidence type="ECO:0000256" key="4">
    <source>
        <dbReference type="ARBA" id="ARBA00022694"/>
    </source>
</evidence>
<proteinExistence type="inferred from homology"/>
<dbReference type="InterPro" id="IPR035985">
    <property type="entry name" value="Ubiquitin-activating_enz"/>
</dbReference>
<feature type="binding site" evidence="14">
    <location>
        <position position="380"/>
    </location>
    <ligand>
        <name>Zn(2+)</name>
        <dbReference type="ChEBI" id="CHEBI:29105"/>
    </ligand>
</feature>
<keyword evidence="9 14" id="KW-0862">Zinc</keyword>
<dbReference type="UniPathway" id="UPA00988"/>
<feature type="binding site" evidence="14">
    <location>
        <position position="383"/>
    </location>
    <ligand>
        <name>Zn(2+)</name>
        <dbReference type="ChEBI" id="CHEBI:29105"/>
    </ligand>
</feature>
<evidence type="ECO:0000256" key="10">
    <source>
        <dbReference type="ARBA" id="ARBA00022840"/>
    </source>
</evidence>
<keyword evidence="12 14" id="KW-0511">Multifunctional enzyme</keyword>
<dbReference type="Pfam" id="PF00899">
    <property type="entry name" value="ThiF"/>
    <property type="match status" value="1"/>
</dbReference>
<evidence type="ECO:0000256" key="13">
    <source>
        <dbReference type="ARBA" id="ARBA00043893"/>
    </source>
</evidence>
<feature type="compositionally biased region" description="Basic and acidic residues" evidence="16">
    <location>
        <begin position="492"/>
        <end position="501"/>
    </location>
</feature>
<dbReference type="OrthoDB" id="10261062at2759"/>
<comment type="subcellular location">
    <subcellularLocation>
        <location evidence="1">Cytoplasm</location>
        <location evidence="1">Cytosol</location>
    </subcellularLocation>
</comment>
<comment type="pathway">
    <text evidence="14">tRNA modification; 5-methoxycarbonylmethyl-2-thiouridine-tRNA biosynthesis.</text>
</comment>
<dbReference type="Gene3D" id="3.40.50.720">
    <property type="entry name" value="NAD(P)-binding Rossmann-like Domain"/>
    <property type="match status" value="1"/>
</dbReference>
<dbReference type="Proteomes" id="UP000799438">
    <property type="component" value="Unassembled WGS sequence"/>
</dbReference>
<comment type="similarity">
    <text evidence="14">In the N-terminal section; belongs to the HesA/MoeB/ThiF family. UBA4 subfamily.</text>
</comment>
<comment type="catalytic activity">
    <reaction evidence="14">
        <text>[molybdopterin-synthase sulfur-carrier protein]-C-terminal Gly-Gly + ATP + H(+) = [molybdopterin-synthase sulfur-carrier protein]-C-terminal Gly-Gly-AMP + diphosphate</text>
        <dbReference type="Rhea" id="RHEA:43616"/>
        <dbReference type="Rhea" id="RHEA-COMP:12159"/>
        <dbReference type="Rhea" id="RHEA-COMP:12202"/>
        <dbReference type="ChEBI" id="CHEBI:15378"/>
        <dbReference type="ChEBI" id="CHEBI:30616"/>
        <dbReference type="ChEBI" id="CHEBI:33019"/>
        <dbReference type="ChEBI" id="CHEBI:90618"/>
        <dbReference type="ChEBI" id="CHEBI:90778"/>
        <dbReference type="EC" id="2.7.7.80"/>
    </reaction>
</comment>
<evidence type="ECO:0000256" key="11">
    <source>
        <dbReference type="ARBA" id="ARBA00023150"/>
    </source>
</evidence>
<comment type="function">
    <text evidence="13">Plays a central role in 2-thiolation of mcm(5)S(2)U at tRNA wobble positions of cytosolic tRNA(Lys), tRNA(Glu) and tRNA(Gln). Also essential during biosynthesis of the molybdenum cofactor. Acts by mediating the C-terminal thiocarboxylation of sulfur carriers urm1 and mocs2a. Its N-terminus first activates urm1 and mocs2a as acyl-adenylates (-COAMP), then the persulfide sulfur on the catalytic cysteine is transferred to urm1 and mocs2a to form thiocarboxylation (-COSH) of their C-terminus. The reaction probably involves hydrogen sulfide that is generated from the persulfide intermediate and that acts as a nucleophile towards urm1 and mocs2a. Subsequently, a transient disulfide bond is formed. Does not use thiosulfate as sulfur donor; nfs1 probably acting as a sulfur donor for thiocarboxylation reactions.</text>
</comment>
<feature type="domain" description="Rhodanese" evidence="17">
    <location>
        <begin position="431"/>
        <end position="603"/>
    </location>
</feature>
<evidence type="ECO:0000256" key="16">
    <source>
        <dbReference type="SAM" id="MobiDB-lite"/>
    </source>
</evidence>
<dbReference type="CDD" id="cd00757">
    <property type="entry name" value="ThiF_MoeB_HesA_family"/>
    <property type="match status" value="1"/>
</dbReference>
<reference evidence="18" key="1">
    <citation type="journal article" date="2020" name="Stud. Mycol.">
        <title>101 Dothideomycetes genomes: a test case for predicting lifestyles and emergence of pathogens.</title>
        <authorList>
            <person name="Haridas S."/>
            <person name="Albert R."/>
            <person name="Binder M."/>
            <person name="Bloem J."/>
            <person name="Labutti K."/>
            <person name="Salamov A."/>
            <person name="Andreopoulos B."/>
            <person name="Baker S."/>
            <person name="Barry K."/>
            <person name="Bills G."/>
            <person name="Bluhm B."/>
            <person name="Cannon C."/>
            <person name="Castanera R."/>
            <person name="Culley D."/>
            <person name="Daum C."/>
            <person name="Ezra D."/>
            <person name="Gonzalez J."/>
            <person name="Henrissat B."/>
            <person name="Kuo A."/>
            <person name="Liang C."/>
            <person name="Lipzen A."/>
            <person name="Lutzoni F."/>
            <person name="Magnuson J."/>
            <person name="Mondo S."/>
            <person name="Nolan M."/>
            <person name="Ohm R."/>
            <person name="Pangilinan J."/>
            <person name="Park H.-J."/>
            <person name="Ramirez L."/>
            <person name="Alfaro M."/>
            <person name="Sun H."/>
            <person name="Tritt A."/>
            <person name="Yoshinaga Y."/>
            <person name="Zwiers L.-H."/>
            <person name="Turgeon B."/>
            <person name="Goodwin S."/>
            <person name="Spatafora J."/>
            <person name="Crous P."/>
            <person name="Grigoriev I."/>
        </authorList>
    </citation>
    <scope>NUCLEOTIDE SEQUENCE</scope>
    <source>
        <strain evidence="18">CBS 121167</strain>
    </source>
</reference>
<feature type="region of interest" description="Disordered" evidence="16">
    <location>
        <begin position="73"/>
        <end position="109"/>
    </location>
</feature>
<keyword evidence="19" id="KW-1185">Reference proteome</keyword>
<dbReference type="FunFam" id="3.40.50.720:FF:000033">
    <property type="entry name" value="Adenylyltransferase and sulfurtransferase MOCS3"/>
    <property type="match status" value="1"/>
</dbReference>
<keyword evidence="3 14" id="KW-0808">Transferase</keyword>
<evidence type="ECO:0000256" key="8">
    <source>
        <dbReference type="ARBA" id="ARBA00022786"/>
    </source>
</evidence>
<dbReference type="SMART" id="SM00450">
    <property type="entry name" value="RHOD"/>
    <property type="match status" value="1"/>
</dbReference>
<dbReference type="Pfam" id="PF00581">
    <property type="entry name" value="Rhodanese"/>
    <property type="match status" value="1"/>
</dbReference>
<comment type="function">
    <text evidence="14">Plays a central role in 2-thiolation of mcm(5)S(2)U at tRNA wobble positions of cytosolic tRNA(Lys), tRNA(Glu) and tRNA(Gln). Also essential during biosynthesis of the molybdenum cofactor. Acts by mediating the C-terminal thiocarboxylation of sulfur carriers urm1 and MOCS2A. Its N-terminus first activates urm1 and MOCS2A as acyl-adenylates (-COAMP), then the persulfide sulfur on the catalytic cysteine is transferred to urm1 and MOCS2A to form thiocarboxylation (-COSH) of their C-terminus. The reaction probably involves hydrogen sulfide that is generated from the persulfide intermediate and that acts as nucleophile towards urm1 and MOCS2A. Subsequently, a transient disulfide bond is formed. Does not use thiosulfate as sulfur donor; nfs1 probably acting as a sulfur donor for thiocarboxylation reactions.</text>
</comment>
<dbReference type="InterPro" id="IPR000594">
    <property type="entry name" value="ThiF_NAD_FAD-bd"/>
</dbReference>
<keyword evidence="8" id="KW-0833">Ubl conjugation pathway</keyword>
<evidence type="ECO:0000256" key="1">
    <source>
        <dbReference type="ARBA" id="ARBA00004514"/>
    </source>
</evidence>
<keyword evidence="15" id="KW-0175">Coiled coil</keyword>
<evidence type="ECO:0000256" key="2">
    <source>
        <dbReference type="ARBA" id="ARBA00022490"/>
    </source>
</evidence>
<dbReference type="InterPro" id="IPR001763">
    <property type="entry name" value="Rhodanese-like_dom"/>
</dbReference>
<evidence type="ECO:0000256" key="15">
    <source>
        <dbReference type="SAM" id="Coils"/>
    </source>
</evidence>
<keyword evidence="10 14" id="KW-0067">ATP-binding</keyword>
<evidence type="ECO:0000256" key="5">
    <source>
        <dbReference type="ARBA" id="ARBA00022695"/>
    </source>
</evidence>
<dbReference type="GO" id="GO:0006777">
    <property type="term" value="P:Mo-molybdopterin cofactor biosynthetic process"/>
    <property type="evidence" value="ECO:0007669"/>
    <property type="project" value="UniProtKB-UniRule"/>
</dbReference>
<protein>
    <recommendedName>
        <fullName evidence="14">Adenylyltransferase and sulfurtransferase uba4</fullName>
    </recommendedName>
    <alternativeName>
        <fullName evidence="14">Common component for nitrate reductase and xanthine dehydrogenase protein F</fullName>
    </alternativeName>
    <alternativeName>
        <fullName evidence="14">Ubiquitin-like protein activator 4</fullName>
    </alternativeName>
    <domain>
        <recommendedName>
            <fullName evidence="14">Molybdopterin-synthase adenylyltransferase</fullName>
            <ecNumber evidence="14">2.7.7.80</ecNumber>
        </recommendedName>
        <alternativeName>
            <fullName evidence="14">Adenylyltransferase uba4</fullName>
        </alternativeName>
        <alternativeName>
            <fullName evidence="14">Sulfur carrier protein MOCS2A adenylyltransferase</fullName>
        </alternativeName>
    </domain>
    <domain>
        <recommendedName>
            <fullName evidence="14">Molybdopterin-synthase sulfurtransferase</fullName>
            <ecNumber evidence="14">2.8.1.11</ecNumber>
        </recommendedName>
        <alternativeName>
            <fullName evidence="14">Sulfurtransferase uba4</fullName>
        </alternativeName>
        <alternativeName>
            <fullName evidence="14">Sulfur carrier protein MOCS2A sulfurtransferase</fullName>
        </alternativeName>
    </domain>
</protein>
<dbReference type="GO" id="GO:0042292">
    <property type="term" value="F:URM1 activating enzyme activity"/>
    <property type="evidence" value="ECO:0007669"/>
    <property type="project" value="TreeGrafter"/>
</dbReference>
<feature type="compositionally biased region" description="Pro residues" evidence="16">
    <location>
        <begin position="342"/>
        <end position="354"/>
    </location>
</feature>
<evidence type="ECO:0000256" key="9">
    <source>
        <dbReference type="ARBA" id="ARBA00022833"/>
    </source>
</evidence>
<feature type="region of interest" description="Disordered" evidence="16">
    <location>
        <begin position="543"/>
        <end position="584"/>
    </location>
</feature>
<comment type="cofactor">
    <cofactor evidence="14">
        <name>Zn(2+)</name>
        <dbReference type="ChEBI" id="CHEBI:29105"/>
    </cofactor>
    <text evidence="14">Binds 1 zinc ion per subunit.</text>
</comment>
<dbReference type="GO" id="GO:0061605">
    <property type="term" value="F:molybdopterin-synthase adenylyltransferase activity"/>
    <property type="evidence" value="ECO:0007669"/>
    <property type="project" value="UniProtKB-EC"/>
</dbReference>
<comment type="pathway">
    <text evidence="14">Cofactor biosynthesis; molybdopterin biosynthesis.</text>
</comment>
<evidence type="ECO:0000256" key="12">
    <source>
        <dbReference type="ARBA" id="ARBA00023268"/>
    </source>
</evidence>
<feature type="region of interest" description="Disordered" evidence="16">
    <location>
        <begin position="334"/>
        <end position="354"/>
    </location>
</feature>
<feature type="binding site" evidence="14">
    <location>
        <begin position="234"/>
        <end position="235"/>
    </location>
    <ligand>
        <name>ATP</name>
        <dbReference type="ChEBI" id="CHEBI:30616"/>
    </ligand>
</feature>
<dbReference type="GO" id="GO:0004792">
    <property type="term" value="F:thiosulfate-cyanide sulfurtransferase activity"/>
    <property type="evidence" value="ECO:0007669"/>
    <property type="project" value="TreeGrafter"/>
</dbReference>
<dbReference type="EC" id="2.7.7.80" evidence="14"/>
<dbReference type="InterPro" id="IPR036873">
    <property type="entry name" value="Rhodanese-like_dom_sf"/>
</dbReference>
<feature type="active site" description="Cysteine persulfide intermediate; for sulfurtransferase activity" evidence="14">
    <location>
        <position position="524"/>
    </location>
</feature>
<keyword evidence="5" id="KW-0548">Nucleotidyltransferase</keyword>
<keyword evidence="11 14" id="KW-0501">Molybdenum cofactor biosynthesis</keyword>
<dbReference type="GO" id="GO:0002143">
    <property type="term" value="P:tRNA wobble position uridine thiolation"/>
    <property type="evidence" value="ECO:0007669"/>
    <property type="project" value="InterPro"/>
</dbReference>
<evidence type="ECO:0000256" key="3">
    <source>
        <dbReference type="ARBA" id="ARBA00022679"/>
    </source>
</evidence>
<feature type="binding site" evidence="14">
    <location>
        <position position="190"/>
    </location>
    <ligand>
        <name>ATP</name>
        <dbReference type="ChEBI" id="CHEBI:30616"/>
    </ligand>
</feature>
<evidence type="ECO:0000313" key="19">
    <source>
        <dbReference type="Proteomes" id="UP000799438"/>
    </source>
</evidence>
<feature type="active site" description="Glycyl thioester intermediate; for adenylyltransferase activity" evidence="14">
    <location>
        <position position="301"/>
    </location>
</feature>
<feature type="compositionally biased region" description="Gly residues" evidence="16">
    <location>
        <begin position="477"/>
        <end position="491"/>
    </location>
</feature>